<feature type="transmembrane region" description="Helical" evidence="2">
    <location>
        <begin position="49"/>
        <end position="71"/>
    </location>
</feature>
<name>A0A2P8EBY3_9ACTN</name>
<dbReference type="Proteomes" id="UP000243528">
    <property type="component" value="Unassembled WGS sequence"/>
</dbReference>
<evidence type="ECO:0000313" key="3">
    <source>
        <dbReference type="EMBL" id="PSL06985.1"/>
    </source>
</evidence>
<protein>
    <submittedName>
        <fullName evidence="3">Uncharacterized protein</fullName>
    </submittedName>
</protein>
<comment type="caution">
    <text evidence="3">The sequence shown here is derived from an EMBL/GenBank/DDBJ whole genome shotgun (WGS) entry which is preliminary data.</text>
</comment>
<dbReference type="AlphaFoldDB" id="A0A2P8EBY3"/>
<feature type="region of interest" description="Disordered" evidence="1">
    <location>
        <begin position="240"/>
        <end position="259"/>
    </location>
</feature>
<evidence type="ECO:0000256" key="2">
    <source>
        <dbReference type="SAM" id="Phobius"/>
    </source>
</evidence>
<keyword evidence="2" id="KW-1133">Transmembrane helix</keyword>
<feature type="region of interest" description="Disordered" evidence="1">
    <location>
        <begin position="1"/>
        <end position="41"/>
    </location>
</feature>
<evidence type="ECO:0000256" key="1">
    <source>
        <dbReference type="SAM" id="MobiDB-lite"/>
    </source>
</evidence>
<dbReference type="EMBL" id="PYGE01000002">
    <property type="protein sequence ID" value="PSL06985.1"/>
    <property type="molecule type" value="Genomic_DNA"/>
</dbReference>
<organism evidence="3 4">
    <name type="scientific">Haloactinopolyspora alba</name>
    <dbReference type="NCBI Taxonomy" id="648780"/>
    <lineage>
        <taxon>Bacteria</taxon>
        <taxon>Bacillati</taxon>
        <taxon>Actinomycetota</taxon>
        <taxon>Actinomycetes</taxon>
        <taxon>Jiangellales</taxon>
        <taxon>Jiangellaceae</taxon>
        <taxon>Haloactinopolyspora</taxon>
    </lineage>
</organism>
<proteinExistence type="predicted"/>
<sequence>MRGRSPENVAGKRNGSRRPDLRGGRGTGAGRSSAPAPERASLLRRRGSTIITATSVVVAVAAVIVAVVVTADAGEETRAEKIDDRVAELRAAEQERNAEVVVDLTDMAVSVHGDLVPMLDTLNAALPVDEGTSPVPATPGDVERWRSTVKDALATFGNPPSASTDINTARSGLMLAVELLGSSVDAYGLALDAQKPERARLEQLASDLRTQAVDAWAVASTKLDVLNVDAGHGHVHVYLPKRPGEEAQGPHGNSGESEH</sequence>
<reference evidence="3 4" key="1">
    <citation type="submission" date="2018-03" db="EMBL/GenBank/DDBJ databases">
        <title>Genomic Encyclopedia of Archaeal and Bacterial Type Strains, Phase II (KMG-II): from individual species to whole genera.</title>
        <authorList>
            <person name="Goeker M."/>
        </authorList>
    </citation>
    <scope>NUCLEOTIDE SEQUENCE [LARGE SCALE GENOMIC DNA]</scope>
    <source>
        <strain evidence="3 4">DSM 45211</strain>
    </source>
</reference>
<keyword evidence="2" id="KW-0812">Transmembrane</keyword>
<evidence type="ECO:0000313" key="4">
    <source>
        <dbReference type="Proteomes" id="UP000243528"/>
    </source>
</evidence>
<gene>
    <name evidence="3" type="ORF">CLV30_102374</name>
</gene>
<accession>A0A2P8EBY3</accession>
<keyword evidence="4" id="KW-1185">Reference proteome</keyword>
<keyword evidence="2" id="KW-0472">Membrane</keyword>